<keyword evidence="4" id="KW-0106">Calcium</keyword>
<feature type="transmembrane region" description="Helical" evidence="10">
    <location>
        <begin position="800"/>
        <end position="817"/>
    </location>
</feature>
<dbReference type="EnsemblMetazoa" id="PPA07203.1">
    <property type="protein sequence ID" value="PPA07203.1"/>
    <property type="gene ID" value="WBGene00096757"/>
</dbReference>
<organism evidence="11 12">
    <name type="scientific">Pristionchus pacificus</name>
    <name type="common">Parasitic nematode worm</name>
    <dbReference type="NCBI Taxonomy" id="54126"/>
    <lineage>
        <taxon>Eukaryota</taxon>
        <taxon>Metazoa</taxon>
        <taxon>Ecdysozoa</taxon>
        <taxon>Nematoda</taxon>
        <taxon>Chromadorea</taxon>
        <taxon>Rhabditida</taxon>
        <taxon>Rhabditina</taxon>
        <taxon>Diplogasteromorpha</taxon>
        <taxon>Diplogasteroidea</taxon>
        <taxon>Neodiplogasteridae</taxon>
        <taxon>Pristionchus</taxon>
    </lineage>
</organism>
<dbReference type="InterPro" id="IPR021134">
    <property type="entry name" value="Bestrophin-like"/>
</dbReference>
<evidence type="ECO:0000313" key="11">
    <source>
        <dbReference type="EnsemblMetazoa" id="PPA07203.1"/>
    </source>
</evidence>
<feature type="coiled-coil region" evidence="8">
    <location>
        <begin position="457"/>
        <end position="484"/>
    </location>
</feature>
<name>A0A2A6CBB1_PRIPA</name>
<keyword evidence="3 10" id="KW-0812">Transmembrane</keyword>
<dbReference type="InterPro" id="IPR002557">
    <property type="entry name" value="Chitin-bd_dom"/>
</dbReference>
<accession>A0A2A6CBB1</accession>
<dbReference type="InterPro" id="IPR009053">
    <property type="entry name" value="Prefoldin"/>
</dbReference>
<dbReference type="GO" id="GO:0005509">
    <property type="term" value="F:calcium ion binding"/>
    <property type="evidence" value="ECO:0007669"/>
    <property type="project" value="InterPro"/>
</dbReference>
<protein>
    <submittedName>
        <fullName evidence="11">Micu-1</fullName>
    </submittedName>
</protein>
<accession>A0A8R1U7D1</accession>
<dbReference type="SMART" id="SM00054">
    <property type="entry name" value="EFh"/>
    <property type="match status" value="2"/>
</dbReference>
<feature type="transmembrane region" description="Helical" evidence="10">
    <location>
        <begin position="75"/>
        <end position="93"/>
    </location>
</feature>
<feature type="transmembrane region" description="Helical" evidence="10">
    <location>
        <begin position="694"/>
        <end position="718"/>
    </location>
</feature>
<dbReference type="PANTHER" id="PTHR10736">
    <property type="entry name" value="BESTROPHIN"/>
    <property type="match status" value="1"/>
</dbReference>
<dbReference type="Gene3D" id="1.10.287.370">
    <property type="match status" value="1"/>
</dbReference>
<evidence type="ECO:0000256" key="4">
    <source>
        <dbReference type="ARBA" id="ARBA00022837"/>
    </source>
</evidence>
<evidence type="ECO:0000256" key="6">
    <source>
        <dbReference type="ARBA" id="ARBA00023136"/>
    </source>
</evidence>
<comment type="subunit">
    <text evidence="2">Heterohexamer of two PFD-alpha type and four PFD-beta type subunits.</text>
</comment>
<dbReference type="GO" id="GO:1902476">
    <property type="term" value="P:chloride transmembrane transport"/>
    <property type="evidence" value="ECO:0000318"/>
    <property type="project" value="GO_Central"/>
</dbReference>
<dbReference type="InterPro" id="IPR004127">
    <property type="entry name" value="Prefoldin_subunit_alpha"/>
</dbReference>
<dbReference type="Proteomes" id="UP000005239">
    <property type="component" value="Unassembled WGS sequence"/>
</dbReference>
<dbReference type="GO" id="GO:0005886">
    <property type="term" value="C:plasma membrane"/>
    <property type="evidence" value="ECO:0000318"/>
    <property type="project" value="GO_Central"/>
</dbReference>
<dbReference type="InterPro" id="IPR018247">
    <property type="entry name" value="EF_Hand_1_Ca_BS"/>
</dbReference>
<sequence length="1654" mass="188879">MTVTYTIDVSNANSVGFIKTIFRWKGSLWKLVWHELLIWSVAYAILSVCYRVAMSEESRKDFEAWASLLYKYGDFIPFSFMLGYYVTLVVGRWQTQFNAIGWIDKSVLLTSSYIRGSSERARIMRRGVARHMCLLQILVFRTICVPVRKRFPTLDSLVAAGYVNEDEKGDLADNKFWLPIKWSMNYVRRARDEGLITSDNALQDIYLELCTLRVQLLSLWLADWVIYPIHSIDIHPSQIIFVSVRTYFAVMIVGRQYLSHDRYASRFPVDAYVPFLTMIQFVVYIGWMKVAEALLNPFGSDDDDFECNWIIDRNLKVALAMADMGAELAPPLEKDSNWNAAEVTPYYTADTVAHKEKGPVGSASLLNIRSAEMVSMEKLDDIRRNSSFLVRLKSLQNGEVESKEETSPRSRRNSNELNGSIRKRKWSISSETSISSSIDLEADKPRKWVGRAKRPIVRNYSDIVEDEEDEHNRHEENNLAVIEEEHTARRRRVMSEGGTSDPKIQLIKSESMRRVKSTPDMKRTRIYSFYTENIRYDFPMSDILAKYEAPSESNRGIPLMEVIGDVAEFLKREGDDNLQDAIARLTEAYKKYKYVEGNLSTQKERMLAKLPEYEDNLEMIRVLIEKRDKGESLETHYLISEEAYAKARVEKPEKVSVWLGANVMVEYDLDEAKQLFEKNKNSVQKAVDELSKELLFLILPIFITIKFALEDLQLYAMMLSRVTRSGWREGRRWTSTNTPVKKEEKKIDPISAYTPFGGVQTKESKDPFFYSDRKVGSGYSHFSSSIYAKRPYIWPPLRKLFNFNFVLVIGLFAFLLFDFEGIYNEMSAQFKPQAGELKGVEGAENSEGEEKDAKEEEKKKKKSKNGFRERRIIEYEDRLRTYSSPDKIFRYFATLKMITDIDGKAYEQVLMTPEDFVRSFTPGVMQPRKYGLDKFKLYDPTKKKHVFSDVDSIFYQLGENGLITYSDYLFLMTLLSTSPKDFEVAFQIFDINGDGALDVNEFRRVQELVMSQTMVGQKHRDRHSIAKTSPSFQESSNSVLERYFFGPDRKGKLAAAKFLEFQARLHRDVLRMELIRRSEEEGREEGVQLISYESFAHMLIQYAELSDKKKRLMLKRLRKRMRKTMDDGITFDEVQAFFNVIFHIDALEAALHFHKMAGMSMSARDLERIIKKISNVDLPEDVVFVAVTIFDENGDGRLSNDEFVAVVRRRLQRGLERPRDTGLFRFIEATTSSNTMKTTLILISAIAVVALCSSKDGDENPKYWRAILGDICQLPSFPRATADPTRYVECVRQSDIMSDRKDLGIWLLRECLPGYEFVASSRRCKTARSIERQQALCDSSNSTAYNFCPSKVAASIQIEEIREAPNQCACPNGEINCVCPTPEILAPVSVPINSDAKRRSPQSTQRPTLTFSQYQNCPCPPSQPACFCIQLTATNEPSLASSTCCAPPAPITTTTQSPPQYNPNPCLCQPQQMPADINCQTTTTQQQYCPTPQRDQAAVIQPQPCPLVQGGVSNAQYQGICSWMVDPLATDPQSRSHYLQCQPAPNNLFCGRWQRMPCAPATVFDVNSQVCVWDASAQPSTLPPGTLPPATLPPVTQPPVIRNFDQNQCGCTGGVQIGSCNSNYQCPGQSVCQVGTQNQQPCMVCCYFRKKAKF</sequence>
<dbReference type="SMART" id="SM00494">
    <property type="entry name" value="ChtBD2"/>
    <property type="match status" value="1"/>
</dbReference>
<dbReference type="Pfam" id="PF01062">
    <property type="entry name" value="Bestrophin"/>
    <property type="match status" value="1"/>
</dbReference>
<dbReference type="PROSITE" id="PS00018">
    <property type="entry name" value="EF_HAND_1"/>
    <property type="match status" value="2"/>
</dbReference>
<dbReference type="InterPro" id="IPR002048">
    <property type="entry name" value="EF_hand_dom"/>
</dbReference>
<comment type="similarity">
    <text evidence="7">Belongs to the anion channel-forming bestrophin (TC 1.A.46) family. Calcium-sensitive chloride channel subfamily.</text>
</comment>
<keyword evidence="12" id="KW-1185">Reference proteome</keyword>
<dbReference type="Pfam" id="PF02996">
    <property type="entry name" value="Prefoldin"/>
    <property type="match status" value="1"/>
</dbReference>
<dbReference type="CDD" id="cd15900">
    <property type="entry name" value="EFh_MICU"/>
    <property type="match status" value="1"/>
</dbReference>
<comment type="subcellular location">
    <subcellularLocation>
        <location evidence="1">Membrane</location>
    </subcellularLocation>
</comment>
<dbReference type="SUPFAM" id="SSF57625">
    <property type="entry name" value="Invertebrate chitin-binding proteins"/>
    <property type="match status" value="1"/>
</dbReference>
<evidence type="ECO:0000313" key="12">
    <source>
        <dbReference type="Proteomes" id="UP000005239"/>
    </source>
</evidence>
<evidence type="ECO:0000256" key="2">
    <source>
        <dbReference type="ARBA" id="ARBA00011695"/>
    </source>
</evidence>
<dbReference type="PANTHER" id="PTHR10736:SF0">
    <property type="entry name" value="BESTROPHIN HOMOLOG"/>
    <property type="match status" value="1"/>
</dbReference>
<keyword evidence="6 10" id="KW-0472">Membrane</keyword>
<dbReference type="InterPro" id="IPR000615">
    <property type="entry name" value="Bestrophin"/>
</dbReference>
<dbReference type="InterPro" id="IPR011992">
    <property type="entry name" value="EF-hand-dom_pair"/>
</dbReference>
<keyword evidence="8" id="KW-0175">Coiled coil</keyword>
<dbReference type="SUPFAM" id="SSF46579">
    <property type="entry name" value="Prefoldin"/>
    <property type="match status" value="1"/>
</dbReference>
<feature type="region of interest" description="Disordered" evidence="9">
    <location>
        <begin position="398"/>
        <end position="418"/>
    </location>
</feature>
<dbReference type="PROSITE" id="PS50222">
    <property type="entry name" value="EF_HAND_2"/>
    <property type="match status" value="2"/>
</dbReference>
<dbReference type="SUPFAM" id="SSF47473">
    <property type="entry name" value="EF-hand"/>
    <property type="match status" value="2"/>
</dbReference>
<dbReference type="GO" id="GO:0005576">
    <property type="term" value="C:extracellular region"/>
    <property type="evidence" value="ECO:0007669"/>
    <property type="project" value="InterPro"/>
</dbReference>
<dbReference type="Pfam" id="PF13202">
    <property type="entry name" value="EF-hand_5"/>
    <property type="match status" value="1"/>
</dbReference>
<evidence type="ECO:0000256" key="8">
    <source>
        <dbReference type="SAM" id="Coils"/>
    </source>
</evidence>
<feature type="region of interest" description="Disordered" evidence="9">
    <location>
        <begin position="839"/>
        <end position="862"/>
    </location>
</feature>
<dbReference type="Pfam" id="PF13833">
    <property type="entry name" value="EF-hand_8"/>
    <property type="match status" value="1"/>
</dbReference>
<evidence type="ECO:0000256" key="5">
    <source>
        <dbReference type="ARBA" id="ARBA00022989"/>
    </source>
</evidence>
<gene>
    <name evidence="11" type="primary">WBGene00096757</name>
</gene>
<evidence type="ECO:0000256" key="7">
    <source>
        <dbReference type="ARBA" id="ARBA00034769"/>
    </source>
</evidence>
<proteinExistence type="inferred from homology"/>
<dbReference type="GO" id="GO:0005254">
    <property type="term" value="F:chloride channel activity"/>
    <property type="evidence" value="ECO:0000318"/>
    <property type="project" value="GO_Central"/>
</dbReference>
<dbReference type="GO" id="GO:0008061">
    <property type="term" value="F:chitin binding"/>
    <property type="evidence" value="ECO:0007669"/>
    <property type="project" value="InterPro"/>
</dbReference>
<dbReference type="InterPro" id="IPR036508">
    <property type="entry name" value="Chitin-bd_dom_sf"/>
</dbReference>
<evidence type="ECO:0000256" key="3">
    <source>
        <dbReference type="ARBA" id="ARBA00022692"/>
    </source>
</evidence>
<reference evidence="12" key="1">
    <citation type="journal article" date="2008" name="Nat. Genet.">
        <title>The Pristionchus pacificus genome provides a unique perspective on nematode lifestyle and parasitism.</title>
        <authorList>
            <person name="Dieterich C."/>
            <person name="Clifton S.W."/>
            <person name="Schuster L.N."/>
            <person name="Chinwalla A."/>
            <person name="Delehaunty K."/>
            <person name="Dinkelacker I."/>
            <person name="Fulton L."/>
            <person name="Fulton R."/>
            <person name="Godfrey J."/>
            <person name="Minx P."/>
            <person name="Mitreva M."/>
            <person name="Roeseler W."/>
            <person name="Tian H."/>
            <person name="Witte H."/>
            <person name="Yang S.P."/>
            <person name="Wilson R.K."/>
            <person name="Sommer R.J."/>
        </authorList>
    </citation>
    <scope>NUCLEOTIDE SEQUENCE [LARGE SCALE GENOMIC DNA]</scope>
    <source>
        <strain evidence="12">PS312</strain>
    </source>
</reference>
<dbReference type="CDD" id="cd23156">
    <property type="entry name" value="Prefoldin_3"/>
    <property type="match status" value="1"/>
</dbReference>
<evidence type="ECO:0000256" key="9">
    <source>
        <dbReference type="SAM" id="MobiDB-lite"/>
    </source>
</evidence>
<reference evidence="11" key="2">
    <citation type="submission" date="2022-06" db="UniProtKB">
        <authorList>
            <consortium name="EnsemblMetazoa"/>
        </authorList>
    </citation>
    <scope>IDENTIFICATION</scope>
    <source>
        <strain evidence="11">PS312</strain>
    </source>
</reference>
<evidence type="ECO:0000256" key="10">
    <source>
        <dbReference type="SAM" id="Phobius"/>
    </source>
</evidence>
<feature type="transmembrane region" description="Helical" evidence="10">
    <location>
        <begin position="269"/>
        <end position="287"/>
    </location>
</feature>
<evidence type="ECO:0000256" key="1">
    <source>
        <dbReference type="ARBA" id="ARBA00004370"/>
    </source>
</evidence>
<keyword evidence="5 10" id="KW-1133">Transmembrane helix</keyword>
<feature type="transmembrane region" description="Helical" evidence="10">
    <location>
        <begin position="36"/>
        <end position="54"/>
    </location>
</feature>
<dbReference type="Gene3D" id="1.10.238.10">
    <property type="entry name" value="EF-hand"/>
    <property type="match status" value="2"/>
</dbReference>